<name>A0A917X6M7_9ACTN</name>
<keyword evidence="4" id="KW-1185">Reference proteome</keyword>
<feature type="compositionally biased region" description="Basic residues" evidence="1">
    <location>
        <begin position="102"/>
        <end position="114"/>
    </location>
</feature>
<protein>
    <recommendedName>
        <fullName evidence="5">Integral membrane protein</fullName>
    </recommendedName>
</protein>
<feature type="region of interest" description="Disordered" evidence="1">
    <location>
        <begin position="97"/>
        <end position="120"/>
    </location>
</feature>
<proteinExistence type="predicted"/>
<feature type="transmembrane region" description="Helical" evidence="2">
    <location>
        <begin position="6"/>
        <end position="24"/>
    </location>
</feature>
<keyword evidence="2" id="KW-0472">Membrane</keyword>
<comment type="caution">
    <text evidence="3">The sequence shown here is derived from an EMBL/GenBank/DDBJ whole genome shotgun (WGS) entry which is preliminary data.</text>
</comment>
<feature type="transmembrane region" description="Helical" evidence="2">
    <location>
        <begin position="73"/>
        <end position="95"/>
    </location>
</feature>
<keyword evidence="2" id="KW-1133">Transmembrane helix</keyword>
<evidence type="ECO:0000313" key="4">
    <source>
        <dbReference type="Proteomes" id="UP000642070"/>
    </source>
</evidence>
<organism evidence="3 4">
    <name type="scientific">Dactylosporangium sucinum</name>
    <dbReference type="NCBI Taxonomy" id="1424081"/>
    <lineage>
        <taxon>Bacteria</taxon>
        <taxon>Bacillati</taxon>
        <taxon>Actinomycetota</taxon>
        <taxon>Actinomycetes</taxon>
        <taxon>Micromonosporales</taxon>
        <taxon>Micromonosporaceae</taxon>
        <taxon>Dactylosporangium</taxon>
    </lineage>
</organism>
<sequence length="120" mass="13118">MHINDFLTAIPIGLLIGVLGRLVLPGRQSIGVFITFLIGVGAALLGTLVAELVNLDDKALVKVWKIEWSWWELGIQVLFAAIGIGLANMLTYTKLASGGERPRRRPARKRKKAKAKEATD</sequence>
<gene>
    <name evidence="3" type="ORF">GCM10007977_095630</name>
</gene>
<dbReference type="AlphaFoldDB" id="A0A917X6M7"/>
<dbReference type="EMBL" id="BMPI01000079">
    <property type="protein sequence ID" value="GGM78926.1"/>
    <property type="molecule type" value="Genomic_DNA"/>
</dbReference>
<feature type="transmembrane region" description="Helical" evidence="2">
    <location>
        <begin position="31"/>
        <end position="53"/>
    </location>
</feature>
<evidence type="ECO:0000256" key="2">
    <source>
        <dbReference type="SAM" id="Phobius"/>
    </source>
</evidence>
<dbReference type="Proteomes" id="UP000642070">
    <property type="component" value="Unassembled WGS sequence"/>
</dbReference>
<evidence type="ECO:0000313" key="3">
    <source>
        <dbReference type="EMBL" id="GGM78926.1"/>
    </source>
</evidence>
<accession>A0A917X6M7</accession>
<evidence type="ECO:0000256" key="1">
    <source>
        <dbReference type="SAM" id="MobiDB-lite"/>
    </source>
</evidence>
<reference evidence="3" key="2">
    <citation type="submission" date="2020-09" db="EMBL/GenBank/DDBJ databases">
        <authorList>
            <person name="Sun Q."/>
            <person name="Ohkuma M."/>
        </authorList>
    </citation>
    <scope>NUCLEOTIDE SEQUENCE</scope>
    <source>
        <strain evidence="3">JCM 19831</strain>
    </source>
</reference>
<evidence type="ECO:0008006" key="5">
    <source>
        <dbReference type="Google" id="ProtNLM"/>
    </source>
</evidence>
<keyword evidence="2" id="KW-0812">Transmembrane</keyword>
<reference evidence="3" key="1">
    <citation type="journal article" date="2014" name="Int. J. Syst. Evol. Microbiol.">
        <title>Complete genome sequence of Corynebacterium casei LMG S-19264T (=DSM 44701T), isolated from a smear-ripened cheese.</title>
        <authorList>
            <consortium name="US DOE Joint Genome Institute (JGI-PGF)"/>
            <person name="Walter F."/>
            <person name="Albersmeier A."/>
            <person name="Kalinowski J."/>
            <person name="Ruckert C."/>
        </authorList>
    </citation>
    <scope>NUCLEOTIDE SEQUENCE</scope>
    <source>
        <strain evidence="3">JCM 19831</strain>
    </source>
</reference>